<dbReference type="PROSITE" id="PS00061">
    <property type="entry name" value="ADH_SHORT"/>
    <property type="match status" value="1"/>
</dbReference>
<keyword evidence="5" id="KW-1185">Reference proteome</keyword>
<dbReference type="InterPro" id="IPR051468">
    <property type="entry name" value="Fungal_SecMetab_SDRs"/>
</dbReference>
<organism evidence="4 5">
    <name type="scientific">Oidiodendron maius (strain Zn)</name>
    <dbReference type="NCBI Taxonomy" id="913774"/>
    <lineage>
        <taxon>Eukaryota</taxon>
        <taxon>Fungi</taxon>
        <taxon>Dikarya</taxon>
        <taxon>Ascomycota</taxon>
        <taxon>Pezizomycotina</taxon>
        <taxon>Leotiomycetes</taxon>
        <taxon>Leotiomycetes incertae sedis</taxon>
        <taxon>Myxotrichaceae</taxon>
        <taxon>Oidiodendron</taxon>
    </lineage>
</organism>
<name>A0A0C3CEB5_OIDMZ</name>
<dbReference type="HOGENOM" id="CLU_010194_9_1_1"/>
<reference evidence="5" key="2">
    <citation type="submission" date="2015-01" db="EMBL/GenBank/DDBJ databases">
        <title>Evolutionary Origins and Diversification of the Mycorrhizal Mutualists.</title>
        <authorList>
            <consortium name="DOE Joint Genome Institute"/>
            <consortium name="Mycorrhizal Genomics Consortium"/>
            <person name="Kohler A."/>
            <person name="Kuo A."/>
            <person name="Nagy L.G."/>
            <person name="Floudas D."/>
            <person name="Copeland A."/>
            <person name="Barry K.W."/>
            <person name="Cichocki N."/>
            <person name="Veneault-Fourrey C."/>
            <person name="LaButti K."/>
            <person name="Lindquist E.A."/>
            <person name="Lipzen A."/>
            <person name="Lundell T."/>
            <person name="Morin E."/>
            <person name="Murat C."/>
            <person name="Riley R."/>
            <person name="Ohm R."/>
            <person name="Sun H."/>
            <person name="Tunlid A."/>
            <person name="Henrissat B."/>
            <person name="Grigoriev I.V."/>
            <person name="Hibbett D.S."/>
            <person name="Martin F."/>
        </authorList>
    </citation>
    <scope>NUCLEOTIDE SEQUENCE [LARGE SCALE GENOMIC DNA]</scope>
    <source>
        <strain evidence="5">Zn</strain>
    </source>
</reference>
<dbReference type="PANTHER" id="PTHR43544:SF7">
    <property type="entry name" value="NADB-LER2"/>
    <property type="match status" value="1"/>
</dbReference>
<sequence length="247" mass="26494">MATSVLITGANRGIGKILVKVYLSRPNTTVIASVRDVGHSSATELDDFRVESGSRLIVVKIDSTSDTDPDAAVNELKSKYNIIKLDTVIANAALGTDWDTISEATPSQAVQYFDANAAGPMRLFYATLPLLSAASTPRFVVISSIFGSIEMQTQLQVPNVVYGMSKAAVNFFARKVHHEYPNLIAFPMHPGWLQTDLGNGTAAKFGAGKAPTTVEDGVTAIVKVIDNSTRDETSGKFLNDDGNTLPW</sequence>
<dbReference type="GO" id="GO:0005737">
    <property type="term" value="C:cytoplasm"/>
    <property type="evidence" value="ECO:0007669"/>
    <property type="project" value="TreeGrafter"/>
</dbReference>
<proteinExistence type="inferred from homology"/>
<dbReference type="InterPro" id="IPR020904">
    <property type="entry name" value="Sc_DH/Rdtase_CS"/>
</dbReference>
<evidence type="ECO:0000313" key="5">
    <source>
        <dbReference type="Proteomes" id="UP000054321"/>
    </source>
</evidence>
<comment type="similarity">
    <text evidence="1">Belongs to the short-chain dehydrogenases/reductases (SDR) family.</text>
</comment>
<evidence type="ECO:0000256" key="1">
    <source>
        <dbReference type="ARBA" id="ARBA00006484"/>
    </source>
</evidence>
<evidence type="ECO:0000256" key="3">
    <source>
        <dbReference type="ARBA" id="ARBA00023002"/>
    </source>
</evidence>
<evidence type="ECO:0000256" key="2">
    <source>
        <dbReference type="ARBA" id="ARBA00022857"/>
    </source>
</evidence>
<evidence type="ECO:0000313" key="4">
    <source>
        <dbReference type="EMBL" id="KIM97258.1"/>
    </source>
</evidence>
<keyword evidence="2" id="KW-0521">NADP</keyword>
<gene>
    <name evidence="4" type="ORF">OIDMADRAFT_57890</name>
</gene>
<dbReference type="AlphaFoldDB" id="A0A0C3CEB5"/>
<keyword evidence="3" id="KW-0560">Oxidoreductase</keyword>
<dbReference type="PANTHER" id="PTHR43544">
    <property type="entry name" value="SHORT-CHAIN DEHYDROGENASE/REDUCTASE"/>
    <property type="match status" value="1"/>
</dbReference>
<dbReference type="OrthoDB" id="9876299at2759"/>
<dbReference type="InParanoid" id="A0A0C3CEB5"/>
<dbReference type="PRINTS" id="PR00081">
    <property type="entry name" value="GDHRDH"/>
</dbReference>
<dbReference type="Proteomes" id="UP000054321">
    <property type="component" value="Unassembled WGS sequence"/>
</dbReference>
<dbReference type="GO" id="GO:0016491">
    <property type="term" value="F:oxidoreductase activity"/>
    <property type="evidence" value="ECO:0007669"/>
    <property type="project" value="UniProtKB-KW"/>
</dbReference>
<dbReference type="Pfam" id="PF00106">
    <property type="entry name" value="adh_short"/>
    <property type="match status" value="1"/>
</dbReference>
<dbReference type="FunCoup" id="A0A0C3CEB5">
    <property type="interactions" value="108"/>
</dbReference>
<reference evidence="4 5" key="1">
    <citation type="submission" date="2014-04" db="EMBL/GenBank/DDBJ databases">
        <authorList>
            <consortium name="DOE Joint Genome Institute"/>
            <person name="Kuo A."/>
            <person name="Martino E."/>
            <person name="Perotto S."/>
            <person name="Kohler A."/>
            <person name="Nagy L.G."/>
            <person name="Floudas D."/>
            <person name="Copeland A."/>
            <person name="Barry K.W."/>
            <person name="Cichocki N."/>
            <person name="Veneault-Fourrey C."/>
            <person name="LaButti K."/>
            <person name="Lindquist E.A."/>
            <person name="Lipzen A."/>
            <person name="Lundell T."/>
            <person name="Morin E."/>
            <person name="Murat C."/>
            <person name="Sun H."/>
            <person name="Tunlid A."/>
            <person name="Henrissat B."/>
            <person name="Grigoriev I.V."/>
            <person name="Hibbett D.S."/>
            <person name="Martin F."/>
            <person name="Nordberg H.P."/>
            <person name="Cantor M.N."/>
            <person name="Hua S.X."/>
        </authorList>
    </citation>
    <scope>NUCLEOTIDE SEQUENCE [LARGE SCALE GENOMIC DNA]</scope>
    <source>
        <strain evidence="4 5">Zn</strain>
    </source>
</reference>
<accession>A0A0C3CEB5</accession>
<dbReference type="InterPro" id="IPR036291">
    <property type="entry name" value="NAD(P)-bd_dom_sf"/>
</dbReference>
<dbReference type="SUPFAM" id="SSF51735">
    <property type="entry name" value="NAD(P)-binding Rossmann-fold domains"/>
    <property type="match status" value="1"/>
</dbReference>
<dbReference type="EMBL" id="KN832882">
    <property type="protein sequence ID" value="KIM97258.1"/>
    <property type="molecule type" value="Genomic_DNA"/>
</dbReference>
<protein>
    <submittedName>
        <fullName evidence="4">Uncharacterized protein</fullName>
    </submittedName>
</protein>
<dbReference type="Gene3D" id="3.40.50.720">
    <property type="entry name" value="NAD(P)-binding Rossmann-like Domain"/>
    <property type="match status" value="1"/>
</dbReference>
<dbReference type="CDD" id="cd05325">
    <property type="entry name" value="carb_red_sniffer_like_SDR_c"/>
    <property type="match status" value="1"/>
</dbReference>
<dbReference type="InterPro" id="IPR002347">
    <property type="entry name" value="SDR_fam"/>
</dbReference>